<keyword evidence="12 15" id="KW-0472">Membrane</keyword>
<keyword evidence="8 15" id="KW-1133">Transmembrane helix</keyword>
<gene>
    <name evidence="17" type="ORF">GGR00_005348</name>
</gene>
<dbReference type="EC" id="1.7.99.4" evidence="17"/>
<evidence type="ECO:0000256" key="10">
    <source>
        <dbReference type="ARBA" id="ARBA00023004"/>
    </source>
</evidence>
<evidence type="ECO:0000259" key="16">
    <source>
        <dbReference type="Pfam" id="PF02665"/>
    </source>
</evidence>
<dbReference type="PANTHER" id="PTHR30598">
    <property type="entry name" value="NITRATE REDUCTASE PRIVATE CHAPERONE, REDOX ENZYME MATURATION PROTEIN REMP FAMILY"/>
    <property type="match status" value="1"/>
</dbReference>
<keyword evidence="3" id="KW-1003">Cell membrane</keyword>
<evidence type="ECO:0000256" key="13">
    <source>
        <dbReference type="PIRSR" id="PIRSR603816-1"/>
    </source>
</evidence>
<dbReference type="InterPro" id="IPR051936">
    <property type="entry name" value="Heme-iron_electron_transfer"/>
</dbReference>
<evidence type="ECO:0000256" key="15">
    <source>
        <dbReference type="SAM" id="Phobius"/>
    </source>
</evidence>
<evidence type="ECO:0000256" key="14">
    <source>
        <dbReference type="SAM" id="MobiDB-lite"/>
    </source>
</evidence>
<evidence type="ECO:0000256" key="1">
    <source>
        <dbReference type="ARBA" id="ARBA00004651"/>
    </source>
</evidence>
<name>A0A7X0KNU2_9HYPH</name>
<dbReference type="GO" id="GO:0020037">
    <property type="term" value="F:heme binding"/>
    <property type="evidence" value="ECO:0007669"/>
    <property type="project" value="TreeGrafter"/>
</dbReference>
<feature type="binding site" description="axial binding residue" evidence="13">
    <location>
        <position position="121"/>
    </location>
    <ligand>
        <name>heme b</name>
        <dbReference type="ChEBI" id="CHEBI:60344"/>
        <label>1</label>
    </ligand>
    <ligandPart>
        <name>Fe</name>
        <dbReference type="ChEBI" id="CHEBI:18248"/>
    </ligandPart>
</feature>
<keyword evidence="18" id="KW-1185">Reference proteome</keyword>
<evidence type="ECO:0000256" key="3">
    <source>
        <dbReference type="ARBA" id="ARBA00022475"/>
    </source>
</evidence>
<evidence type="ECO:0000256" key="8">
    <source>
        <dbReference type="ARBA" id="ARBA00022989"/>
    </source>
</evidence>
<sequence length="193" mass="20843">MGLLTPAAVFNFVGVSHGFKQVTALAVGGIAGIAAFIGCSLLLHRRLFDPRIRRSSSKGDIMVLVLLWLQLFLGLSTTIWTVNALDGHEMVLFMGWASGLTRFDPGASALILDTALVYKLHIVLGLTLFLITPFTRLVHIWSAPIWYLFRPGYQIVRSHSKTGVSTTPTLGPAGLAPSFGGDTVPRSHSESAQ</sequence>
<evidence type="ECO:0000256" key="2">
    <source>
        <dbReference type="ARBA" id="ARBA00022448"/>
    </source>
</evidence>
<accession>A0A7X0KNU2</accession>
<dbReference type="GO" id="GO:0008940">
    <property type="term" value="F:nitrate reductase activity"/>
    <property type="evidence" value="ECO:0007669"/>
    <property type="project" value="InterPro"/>
</dbReference>
<feature type="transmembrane region" description="Helical" evidence="15">
    <location>
        <begin position="22"/>
        <end position="43"/>
    </location>
</feature>
<keyword evidence="10 13" id="KW-0408">Iron</keyword>
<evidence type="ECO:0000256" key="5">
    <source>
        <dbReference type="ARBA" id="ARBA00022692"/>
    </source>
</evidence>
<dbReference type="SUPFAM" id="SSF103501">
    <property type="entry name" value="Respiratory nitrate reductase 1 gamma chain"/>
    <property type="match status" value="1"/>
</dbReference>
<evidence type="ECO:0000313" key="18">
    <source>
        <dbReference type="Proteomes" id="UP000536262"/>
    </source>
</evidence>
<feature type="binding site" description="axial binding residue" evidence="13">
    <location>
        <position position="139"/>
    </location>
    <ligand>
        <name>heme b</name>
        <dbReference type="ChEBI" id="CHEBI:60344"/>
        <label>1</label>
    </ligand>
    <ligandPart>
        <name>Fe</name>
        <dbReference type="ChEBI" id="CHEBI:18248"/>
    </ligandPart>
</feature>
<dbReference type="InterPro" id="IPR023234">
    <property type="entry name" value="NarG-like_domain"/>
</dbReference>
<dbReference type="GO" id="GO:0046872">
    <property type="term" value="F:metal ion binding"/>
    <property type="evidence" value="ECO:0007669"/>
    <property type="project" value="UniProtKB-KW"/>
</dbReference>
<dbReference type="InterPro" id="IPR036197">
    <property type="entry name" value="NarG-like_sf"/>
</dbReference>
<comment type="caution">
    <text evidence="17">The sequence shown here is derived from an EMBL/GenBank/DDBJ whole genome shotgun (WGS) entry which is preliminary data.</text>
</comment>
<dbReference type="NCBIfam" id="TIGR00351">
    <property type="entry name" value="narI"/>
    <property type="match status" value="1"/>
</dbReference>
<dbReference type="GO" id="GO:0005886">
    <property type="term" value="C:plasma membrane"/>
    <property type="evidence" value="ECO:0007669"/>
    <property type="project" value="UniProtKB-SubCell"/>
</dbReference>
<evidence type="ECO:0000256" key="7">
    <source>
        <dbReference type="ARBA" id="ARBA00022982"/>
    </source>
</evidence>
<evidence type="ECO:0000256" key="6">
    <source>
        <dbReference type="ARBA" id="ARBA00022723"/>
    </source>
</evidence>
<keyword evidence="9 17" id="KW-0560">Oxidoreductase</keyword>
<evidence type="ECO:0000313" key="17">
    <source>
        <dbReference type="EMBL" id="MBB6357525.1"/>
    </source>
</evidence>
<dbReference type="Pfam" id="PF02665">
    <property type="entry name" value="Nitrate_red_gam"/>
    <property type="match status" value="1"/>
</dbReference>
<dbReference type="GO" id="GO:0009325">
    <property type="term" value="C:nitrate reductase complex"/>
    <property type="evidence" value="ECO:0007669"/>
    <property type="project" value="InterPro"/>
</dbReference>
<reference evidence="17 18" key="1">
    <citation type="submission" date="2020-08" db="EMBL/GenBank/DDBJ databases">
        <title>Genomic Encyclopedia of Type Strains, Phase IV (KMG-IV): sequencing the most valuable type-strain genomes for metagenomic binning, comparative biology and taxonomic classification.</title>
        <authorList>
            <person name="Goeker M."/>
        </authorList>
    </citation>
    <scope>NUCLEOTIDE SEQUENCE [LARGE SCALE GENOMIC DNA]</scope>
    <source>
        <strain evidence="17 18">DSM 7051</strain>
    </source>
</reference>
<organism evidence="17 18">
    <name type="scientific">Aminobacter aganoensis</name>
    <dbReference type="NCBI Taxonomy" id="83264"/>
    <lineage>
        <taxon>Bacteria</taxon>
        <taxon>Pseudomonadati</taxon>
        <taxon>Pseudomonadota</taxon>
        <taxon>Alphaproteobacteria</taxon>
        <taxon>Hyphomicrobiales</taxon>
        <taxon>Phyllobacteriaceae</taxon>
        <taxon>Aminobacter</taxon>
    </lineage>
</organism>
<keyword evidence="11" id="KW-0534">Nitrate assimilation</keyword>
<comment type="subcellular location">
    <subcellularLocation>
        <location evidence="1">Cell membrane</location>
        <topology evidence="1">Multi-pass membrane protein</topology>
    </subcellularLocation>
</comment>
<dbReference type="PANTHER" id="PTHR30598:SF3">
    <property type="entry name" value="RESPIRATORY NITRATE REDUCTASE 1 GAMMA CHAIN"/>
    <property type="match status" value="1"/>
</dbReference>
<dbReference type="Proteomes" id="UP000536262">
    <property type="component" value="Unassembled WGS sequence"/>
</dbReference>
<feature type="transmembrane region" description="Helical" evidence="15">
    <location>
        <begin position="63"/>
        <end position="82"/>
    </location>
</feature>
<evidence type="ECO:0000256" key="11">
    <source>
        <dbReference type="ARBA" id="ARBA00023063"/>
    </source>
</evidence>
<dbReference type="GO" id="GO:0042128">
    <property type="term" value="P:nitrate assimilation"/>
    <property type="evidence" value="ECO:0007669"/>
    <property type="project" value="UniProtKB-KW"/>
</dbReference>
<dbReference type="AlphaFoldDB" id="A0A7X0KNU2"/>
<dbReference type="GO" id="GO:0009055">
    <property type="term" value="F:electron transfer activity"/>
    <property type="evidence" value="ECO:0007669"/>
    <property type="project" value="TreeGrafter"/>
</dbReference>
<dbReference type="GO" id="GO:0019645">
    <property type="term" value="P:anaerobic electron transport chain"/>
    <property type="evidence" value="ECO:0007669"/>
    <property type="project" value="TreeGrafter"/>
</dbReference>
<proteinExistence type="predicted"/>
<protein>
    <submittedName>
        <fullName evidence="17">Nitrate reductase gamma subunit</fullName>
        <ecNumber evidence="17">1.7.99.4</ecNumber>
    </submittedName>
</protein>
<evidence type="ECO:0000256" key="12">
    <source>
        <dbReference type="ARBA" id="ARBA00023136"/>
    </source>
</evidence>
<keyword evidence="6" id="KW-0479">Metal-binding</keyword>
<keyword evidence="4 13" id="KW-0349">Heme</keyword>
<dbReference type="EMBL" id="JACHOU010000025">
    <property type="protein sequence ID" value="MBB6357525.1"/>
    <property type="molecule type" value="Genomic_DNA"/>
</dbReference>
<evidence type="ECO:0000256" key="4">
    <source>
        <dbReference type="ARBA" id="ARBA00022617"/>
    </source>
</evidence>
<keyword evidence="5 15" id="KW-0812">Transmembrane</keyword>
<feature type="domain" description="NarG-like" evidence="16">
    <location>
        <begin position="1"/>
        <end position="158"/>
    </location>
</feature>
<dbReference type="Gene3D" id="1.20.950.20">
    <property type="entry name" value="Transmembrane di-heme cytochromes, Chain C"/>
    <property type="match status" value="1"/>
</dbReference>
<dbReference type="InterPro" id="IPR003816">
    <property type="entry name" value="Nitrate_red_gam"/>
</dbReference>
<feature type="region of interest" description="Disordered" evidence="14">
    <location>
        <begin position="163"/>
        <end position="193"/>
    </location>
</feature>
<keyword evidence="2" id="KW-0813">Transport</keyword>
<keyword evidence="7" id="KW-0249">Electron transport</keyword>
<evidence type="ECO:0000256" key="9">
    <source>
        <dbReference type="ARBA" id="ARBA00023002"/>
    </source>
</evidence>